<feature type="domain" description="DDB1- and CUL4-associated factor 15 WD40 repeat-containing" evidence="1">
    <location>
        <begin position="36"/>
        <end position="224"/>
    </location>
</feature>
<dbReference type="EMBL" id="JARQWQ010000054">
    <property type="protein sequence ID" value="KAK2556767.1"/>
    <property type="molecule type" value="Genomic_DNA"/>
</dbReference>
<dbReference type="InterPro" id="IPR047319">
    <property type="entry name" value="DCAF15_C"/>
</dbReference>
<dbReference type="AlphaFoldDB" id="A0AAD9Q8N6"/>
<dbReference type="CDD" id="cd20913">
    <property type="entry name" value="DCAF15-CTD"/>
    <property type="match status" value="1"/>
</dbReference>
<sequence>MHFSGQKNSLKESIVTKLALRETTGNLQPLSRANRLRFYKKCPQRLCVPLENILDVNGELKEGHVILGFTKSGKYLISYCLKIESDDASPVPCYHYSLHWWQFDQQSPLIQVFNVALFEKDEIHQDLHIMVAESQDESMFVIYGEIYSAKDDQSRQCYVTVCAAPSSCPCNGCMSTKQCLKHSFVMYFNYDLFPPFPIFNPSISLKMEDTVLINTGDFLMALKVLTFDSCGSQFLDDLKMSFMGDSLKGDQPTEGISNMDCSQKVDKTGICFHCSSEECVHNQNAKCDHNFKRITISELSSTNGGFGSRLNCNDEEDVLCASSKPDFMRTPFENRHTVVSNFVNQLNQIHLKKAGLCDAEKDRLFSFQEYPSTNHQGGHLDATARQAETNDEKESSGLNQPINGTVGCRSMENCTGTSENGNKTQGINIVKQCINNKVADNSSTCQMESRKSELDSEILDCNENSISEKCCLDSQCRRECHTCSCSCTVSSHPPVLNNDNLTSSILKVYTASAVANNSDLNDFYEEFDMYDGSLPITVTTRNGRALKQIGKLNKNNPSSLSNDSLMKLLDSRGLSEQVLTIHQMTLDLEQCINAMIQAHEGLRDCYKSLRDYDVQVVGVCPDSGVVIVLARILVYTRQGQQPVSYGLPVSPSPVLQCTGFLFSWGVCRGEVRILKVYELDSYPEQKKYGTFNMAAKEASELRAKFSIPLSVSSFVQAFSNHTVFTGKSLKYLMHPFLPLVVVL</sequence>
<evidence type="ECO:0000259" key="1">
    <source>
        <dbReference type="Pfam" id="PF14939"/>
    </source>
</evidence>
<dbReference type="PANTHER" id="PTHR28541">
    <property type="entry name" value="DDB1- AND CUL4-ASSOCIATED FACTOR 15"/>
    <property type="match status" value="1"/>
</dbReference>
<reference evidence="2" key="1">
    <citation type="journal article" date="2023" name="G3 (Bethesda)">
        <title>Whole genome assembly and annotation of the endangered Caribbean coral Acropora cervicornis.</title>
        <authorList>
            <person name="Selwyn J.D."/>
            <person name="Vollmer S.V."/>
        </authorList>
    </citation>
    <scope>NUCLEOTIDE SEQUENCE</scope>
    <source>
        <strain evidence="2">K2</strain>
    </source>
</reference>
<proteinExistence type="predicted"/>
<dbReference type="CDD" id="cd20917">
    <property type="entry name" value="DCAF15-NTD"/>
    <property type="match status" value="1"/>
</dbReference>
<dbReference type="Proteomes" id="UP001249851">
    <property type="component" value="Unassembled WGS sequence"/>
</dbReference>
<keyword evidence="3" id="KW-1185">Reference proteome</keyword>
<dbReference type="Pfam" id="PF14939">
    <property type="entry name" value="DCAF15_WD40"/>
    <property type="match status" value="1"/>
</dbReference>
<comment type="caution">
    <text evidence="2">The sequence shown here is derived from an EMBL/GenBank/DDBJ whole genome shotgun (WGS) entry which is preliminary data.</text>
</comment>
<evidence type="ECO:0000313" key="3">
    <source>
        <dbReference type="Proteomes" id="UP001249851"/>
    </source>
</evidence>
<reference evidence="2" key="2">
    <citation type="journal article" date="2023" name="Science">
        <title>Genomic signatures of disease resistance in endangered staghorn corals.</title>
        <authorList>
            <person name="Vollmer S.V."/>
            <person name="Selwyn J.D."/>
            <person name="Despard B.A."/>
            <person name="Roesel C.L."/>
        </authorList>
    </citation>
    <scope>NUCLEOTIDE SEQUENCE</scope>
    <source>
        <strain evidence="2">K2</strain>
    </source>
</reference>
<dbReference type="InterPro" id="IPR038914">
    <property type="entry name" value="DCAF15"/>
</dbReference>
<evidence type="ECO:0000313" key="2">
    <source>
        <dbReference type="EMBL" id="KAK2556767.1"/>
    </source>
</evidence>
<gene>
    <name evidence="2" type="ORF">P5673_021327</name>
</gene>
<accession>A0AAD9Q8N6</accession>
<dbReference type="InterPro" id="IPR032734">
    <property type="entry name" value="DCAF15_WD40"/>
</dbReference>
<dbReference type="GO" id="GO:0016567">
    <property type="term" value="P:protein ubiquitination"/>
    <property type="evidence" value="ECO:0007669"/>
    <property type="project" value="InterPro"/>
</dbReference>
<dbReference type="GO" id="GO:0080008">
    <property type="term" value="C:Cul4-RING E3 ubiquitin ligase complex"/>
    <property type="evidence" value="ECO:0007669"/>
    <property type="project" value="TreeGrafter"/>
</dbReference>
<dbReference type="PANTHER" id="PTHR28541:SF1">
    <property type="entry name" value="DDB1- AND CUL4-ASSOCIATED FACTOR 15"/>
    <property type="match status" value="1"/>
</dbReference>
<protein>
    <submittedName>
        <fullName evidence="2">DDB1- and CUL4-associated factor 15</fullName>
    </submittedName>
</protein>
<organism evidence="2 3">
    <name type="scientific">Acropora cervicornis</name>
    <name type="common">Staghorn coral</name>
    <dbReference type="NCBI Taxonomy" id="6130"/>
    <lineage>
        <taxon>Eukaryota</taxon>
        <taxon>Metazoa</taxon>
        <taxon>Cnidaria</taxon>
        <taxon>Anthozoa</taxon>
        <taxon>Hexacorallia</taxon>
        <taxon>Scleractinia</taxon>
        <taxon>Astrocoeniina</taxon>
        <taxon>Acroporidae</taxon>
        <taxon>Acropora</taxon>
    </lineage>
</organism>
<name>A0AAD9Q8N6_ACRCE</name>